<protein>
    <submittedName>
        <fullName evidence="1">Uncharacterized protein</fullName>
    </submittedName>
</protein>
<name>A0A4Z2FVZ8_9TELE</name>
<reference evidence="1 2" key="1">
    <citation type="submission" date="2019-03" db="EMBL/GenBank/DDBJ databases">
        <title>First draft genome of Liparis tanakae, snailfish: a comprehensive survey of snailfish specific genes.</title>
        <authorList>
            <person name="Kim W."/>
            <person name="Song I."/>
            <person name="Jeong J.-H."/>
            <person name="Kim D."/>
            <person name="Kim S."/>
            <person name="Ryu S."/>
            <person name="Song J.Y."/>
            <person name="Lee S.K."/>
        </authorList>
    </citation>
    <scope>NUCLEOTIDE SEQUENCE [LARGE SCALE GENOMIC DNA]</scope>
    <source>
        <tissue evidence="1">Muscle</tissue>
    </source>
</reference>
<evidence type="ECO:0000313" key="1">
    <source>
        <dbReference type="EMBL" id="TNN45389.1"/>
    </source>
</evidence>
<sequence>MTSIYKQASPWSPPVYFGRTLTEPVGVPEAGQGGVEARALLLVGAKLVQQLAHLLLALLQQPLQVYYGMCRTCVTSFLRFTMRNQCPRRGKSCSSSLRSSKATLHLQDSWRLKYFTNFP</sequence>
<gene>
    <name evidence="1" type="ORF">EYF80_044410</name>
</gene>
<keyword evidence="2" id="KW-1185">Reference proteome</keyword>
<evidence type="ECO:0000313" key="2">
    <source>
        <dbReference type="Proteomes" id="UP000314294"/>
    </source>
</evidence>
<comment type="caution">
    <text evidence="1">The sequence shown here is derived from an EMBL/GenBank/DDBJ whole genome shotgun (WGS) entry which is preliminary data.</text>
</comment>
<organism evidence="1 2">
    <name type="scientific">Liparis tanakae</name>
    <name type="common">Tanaka's snailfish</name>
    <dbReference type="NCBI Taxonomy" id="230148"/>
    <lineage>
        <taxon>Eukaryota</taxon>
        <taxon>Metazoa</taxon>
        <taxon>Chordata</taxon>
        <taxon>Craniata</taxon>
        <taxon>Vertebrata</taxon>
        <taxon>Euteleostomi</taxon>
        <taxon>Actinopterygii</taxon>
        <taxon>Neopterygii</taxon>
        <taxon>Teleostei</taxon>
        <taxon>Neoteleostei</taxon>
        <taxon>Acanthomorphata</taxon>
        <taxon>Eupercaria</taxon>
        <taxon>Perciformes</taxon>
        <taxon>Cottioidei</taxon>
        <taxon>Cottales</taxon>
        <taxon>Liparidae</taxon>
        <taxon>Liparis</taxon>
    </lineage>
</organism>
<dbReference type="Proteomes" id="UP000314294">
    <property type="component" value="Unassembled WGS sequence"/>
</dbReference>
<dbReference type="EMBL" id="SRLO01000849">
    <property type="protein sequence ID" value="TNN45389.1"/>
    <property type="molecule type" value="Genomic_DNA"/>
</dbReference>
<proteinExistence type="predicted"/>
<accession>A0A4Z2FVZ8</accession>
<dbReference type="AlphaFoldDB" id="A0A4Z2FVZ8"/>